<accession>A0A484H6J2</accession>
<sequence length="41" mass="4137">MWVAGHGRDLAVGYWYLVGLSGCALNLNGKARGGAACGAIS</sequence>
<name>A0A484H6J2_9ZZZZ</name>
<proteinExistence type="predicted"/>
<dbReference type="EMBL" id="LR026963">
    <property type="protein sequence ID" value="VBB69194.1"/>
    <property type="molecule type" value="Genomic_DNA"/>
</dbReference>
<reference evidence="1" key="1">
    <citation type="submission" date="2018-10" db="EMBL/GenBank/DDBJ databases">
        <authorList>
            <person name="Gruber-Vodicka H."/>
            <person name="Jaeckle O."/>
        </authorList>
    </citation>
    <scope>NUCLEOTIDE SEQUENCE</scope>
</reference>
<organism evidence="1">
    <name type="scientific">invertebrate metagenome</name>
    <dbReference type="NCBI Taxonomy" id="1711999"/>
    <lineage>
        <taxon>unclassified sequences</taxon>
        <taxon>metagenomes</taxon>
        <taxon>organismal metagenomes</taxon>
    </lineage>
</organism>
<gene>
    <name evidence="1" type="ORF">RIEGSTA812A_PEG_667</name>
</gene>
<dbReference type="AlphaFoldDB" id="A0A484H6J2"/>
<evidence type="ECO:0000313" key="1">
    <source>
        <dbReference type="EMBL" id="VBB69194.1"/>
    </source>
</evidence>
<protein>
    <submittedName>
        <fullName evidence="1">Uncharacterized protein</fullName>
    </submittedName>
</protein>